<keyword evidence="7" id="KW-0411">Iron-sulfur</keyword>
<dbReference type="AlphaFoldDB" id="A0A3N7K3R1"/>
<dbReference type="InterPro" id="IPR001041">
    <property type="entry name" value="2Fe-2S_ferredoxin-type"/>
</dbReference>
<evidence type="ECO:0000313" key="11">
    <source>
        <dbReference type="Proteomes" id="UP000267464"/>
    </source>
</evidence>
<dbReference type="PANTHER" id="PTHR43112:SF3">
    <property type="entry name" value="FERREDOXIN-2, CHLOROPLASTIC"/>
    <property type="match status" value="1"/>
</dbReference>
<dbReference type="OrthoDB" id="9806195at2"/>
<comment type="caution">
    <text evidence="10">The sequence shown here is derived from an EMBL/GenBank/DDBJ whole genome shotgun (WGS) entry which is preliminary data.</text>
</comment>
<dbReference type="Proteomes" id="UP000267464">
    <property type="component" value="Unassembled WGS sequence"/>
</dbReference>
<dbReference type="PANTHER" id="PTHR43112">
    <property type="entry name" value="FERREDOXIN"/>
    <property type="match status" value="1"/>
</dbReference>
<keyword evidence="11" id="KW-1185">Reference proteome</keyword>
<dbReference type="Gene3D" id="3.10.20.30">
    <property type="match status" value="1"/>
</dbReference>
<proteinExistence type="inferred from homology"/>
<protein>
    <recommendedName>
        <fullName evidence="9">2Fe-2S ferredoxin-type domain-containing protein</fullName>
    </recommendedName>
</protein>
<evidence type="ECO:0000313" key="10">
    <source>
        <dbReference type="EMBL" id="RQP25565.1"/>
    </source>
</evidence>
<name>A0A3N7K3R1_9BURK</name>
<dbReference type="GO" id="GO:0046872">
    <property type="term" value="F:metal ion binding"/>
    <property type="evidence" value="ECO:0007669"/>
    <property type="project" value="UniProtKB-KW"/>
</dbReference>
<evidence type="ECO:0000256" key="8">
    <source>
        <dbReference type="ARBA" id="ARBA00034078"/>
    </source>
</evidence>
<dbReference type="Pfam" id="PF00111">
    <property type="entry name" value="Fer2"/>
    <property type="match status" value="1"/>
</dbReference>
<evidence type="ECO:0000256" key="7">
    <source>
        <dbReference type="ARBA" id="ARBA00023014"/>
    </source>
</evidence>
<evidence type="ECO:0000256" key="2">
    <source>
        <dbReference type="ARBA" id="ARBA00022448"/>
    </source>
</evidence>
<dbReference type="InterPro" id="IPR036010">
    <property type="entry name" value="2Fe-2S_ferredoxin-like_sf"/>
</dbReference>
<keyword evidence="6" id="KW-0408">Iron</keyword>
<keyword evidence="5" id="KW-0249">Electron transport</keyword>
<keyword evidence="4" id="KW-0479">Metal-binding</keyword>
<accession>A0A3N7K3R1</accession>
<dbReference type="PROSITE" id="PS51085">
    <property type="entry name" value="2FE2S_FER_2"/>
    <property type="match status" value="1"/>
</dbReference>
<evidence type="ECO:0000256" key="1">
    <source>
        <dbReference type="ARBA" id="ARBA00007874"/>
    </source>
</evidence>
<keyword evidence="3" id="KW-0001">2Fe-2S</keyword>
<keyword evidence="2" id="KW-0813">Transport</keyword>
<reference evidence="10 11" key="2">
    <citation type="submission" date="2018-12" db="EMBL/GenBank/DDBJ databases">
        <title>Rhizobacter gummiphilus sp. nov., a rubber-degrading bacterium isolated from the soil of a botanical garden in Japan.</title>
        <authorList>
            <person name="Shunsuke S.S."/>
        </authorList>
    </citation>
    <scope>NUCLEOTIDE SEQUENCE [LARGE SCALE GENOMIC DNA]</scope>
    <source>
        <strain evidence="10 11">S-16</strain>
    </source>
</reference>
<reference evidence="10 11" key="1">
    <citation type="submission" date="2018-08" db="EMBL/GenBank/DDBJ databases">
        <authorList>
            <person name="Khan S.A."/>
            <person name="Jeon C.O."/>
            <person name="Chun B.H."/>
            <person name="Jeong S.E."/>
        </authorList>
    </citation>
    <scope>NUCLEOTIDE SEQUENCE [LARGE SCALE GENOMIC DNA]</scope>
    <source>
        <strain evidence="10 11">S-16</strain>
    </source>
</reference>
<sequence>MDKEPRFKVTLPDGRPSFEAGTNSTVLAASLVAGAGLSSSCRNGTCRACIARLSAGRVSYRIDWPGLSADEKAQGYFLPCVAHAESDLVVMSFGPG</sequence>
<dbReference type="InterPro" id="IPR012675">
    <property type="entry name" value="Beta-grasp_dom_sf"/>
</dbReference>
<dbReference type="EMBL" id="QUSW01000001">
    <property type="protein sequence ID" value="RQP25565.1"/>
    <property type="molecule type" value="Genomic_DNA"/>
</dbReference>
<evidence type="ECO:0000256" key="5">
    <source>
        <dbReference type="ARBA" id="ARBA00022982"/>
    </source>
</evidence>
<comment type="similarity">
    <text evidence="1">Belongs to the 2Fe2S plant-type ferredoxin family.</text>
</comment>
<dbReference type="RefSeq" id="WP_124538218.1">
    <property type="nucleotide sequence ID" value="NZ_QUSW01000001.1"/>
</dbReference>
<dbReference type="GO" id="GO:0051537">
    <property type="term" value="F:2 iron, 2 sulfur cluster binding"/>
    <property type="evidence" value="ECO:0007669"/>
    <property type="project" value="UniProtKB-KW"/>
</dbReference>
<evidence type="ECO:0000256" key="4">
    <source>
        <dbReference type="ARBA" id="ARBA00022723"/>
    </source>
</evidence>
<feature type="domain" description="2Fe-2S ferredoxin-type" evidence="9">
    <location>
        <begin position="5"/>
        <end position="96"/>
    </location>
</feature>
<evidence type="ECO:0000259" key="9">
    <source>
        <dbReference type="PROSITE" id="PS51085"/>
    </source>
</evidence>
<organism evidence="10 11">
    <name type="scientific">Piscinibacter terrae</name>
    <dbReference type="NCBI Taxonomy" id="2496871"/>
    <lineage>
        <taxon>Bacteria</taxon>
        <taxon>Pseudomonadati</taxon>
        <taxon>Pseudomonadota</taxon>
        <taxon>Betaproteobacteria</taxon>
        <taxon>Burkholderiales</taxon>
        <taxon>Sphaerotilaceae</taxon>
        <taxon>Piscinibacter</taxon>
    </lineage>
</organism>
<evidence type="ECO:0000256" key="6">
    <source>
        <dbReference type="ARBA" id="ARBA00023004"/>
    </source>
</evidence>
<gene>
    <name evidence="10" type="ORF">DZC73_00340</name>
</gene>
<comment type="cofactor">
    <cofactor evidence="8">
        <name>[2Fe-2S] cluster</name>
        <dbReference type="ChEBI" id="CHEBI:190135"/>
    </cofactor>
</comment>
<dbReference type="SUPFAM" id="SSF54292">
    <property type="entry name" value="2Fe-2S ferredoxin-like"/>
    <property type="match status" value="1"/>
</dbReference>
<dbReference type="CDD" id="cd00207">
    <property type="entry name" value="fer2"/>
    <property type="match status" value="1"/>
</dbReference>
<evidence type="ECO:0000256" key="3">
    <source>
        <dbReference type="ARBA" id="ARBA00022714"/>
    </source>
</evidence>